<dbReference type="AlphaFoldDB" id="A0A1D1US29"/>
<keyword evidence="3" id="KW-1185">Reference proteome</keyword>
<organism evidence="2 3">
    <name type="scientific">Ramazzottius varieornatus</name>
    <name type="common">Water bear</name>
    <name type="synonym">Tardigrade</name>
    <dbReference type="NCBI Taxonomy" id="947166"/>
    <lineage>
        <taxon>Eukaryota</taxon>
        <taxon>Metazoa</taxon>
        <taxon>Ecdysozoa</taxon>
        <taxon>Tardigrada</taxon>
        <taxon>Eutardigrada</taxon>
        <taxon>Parachela</taxon>
        <taxon>Hypsibioidea</taxon>
        <taxon>Ramazzottiidae</taxon>
        <taxon>Ramazzottius</taxon>
    </lineage>
</organism>
<gene>
    <name evidence="2" type="primary">RvY_04581-1</name>
    <name evidence="2" type="synonym">RvY_04581.1</name>
    <name evidence="2" type="ORF">RvY_04581</name>
</gene>
<comment type="caution">
    <text evidence="2">The sequence shown here is derived from an EMBL/GenBank/DDBJ whole genome shotgun (WGS) entry which is preliminary data.</text>
</comment>
<evidence type="ECO:0000313" key="3">
    <source>
        <dbReference type="Proteomes" id="UP000186922"/>
    </source>
</evidence>
<reference evidence="2 3" key="1">
    <citation type="journal article" date="2016" name="Nat. Commun.">
        <title>Extremotolerant tardigrade genome and improved radiotolerance of human cultured cells by tardigrade-unique protein.</title>
        <authorList>
            <person name="Hashimoto T."/>
            <person name="Horikawa D.D."/>
            <person name="Saito Y."/>
            <person name="Kuwahara H."/>
            <person name="Kozuka-Hata H."/>
            <person name="Shin-I T."/>
            <person name="Minakuchi Y."/>
            <person name="Ohishi K."/>
            <person name="Motoyama A."/>
            <person name="Aizu T."/>
            <person name="Enomoto A."/>
            <person name="Kondo K."/>
            <person name="Tanaka S."/>
            <person name="Hara Y."/>
            <person name="Koshikawa S."/>
            <person name="Sagara H."/>
            <person name="Miura T."/>
            <person name="Yokobori S."/>
            <person name="Miyagawa K."/>
            <person name="Suzuki Y."/>
            <person name="Kubo T."/>
            <person name="Oyama M."/>
            <person name="Kohara Y."/>
            <person name="Fujiyama A."/>
            <person name="Arakawa K."/>
            <person name="Katayama T."/>
            <person name="Toyoda A."/>
            <person name="Kunieda T."/>
        </authorList>
    </citation>
    <scope>NUCLEOTIDE SEQUENCE [LARGE SCALE GENOMIC DNA]</scope>
    <source>
        <strain evidence="2 3">YOKOZUNA-1</strain>
    </source>
</reference>
<dbReference type="Proteomes" id="UP000186922">
    <property type="component" value="Unassembled WGS sequence"/>
</dbReference>
<feature type="region of interest" description="Disordered" evidence="1">
    <location>
        <begin position="97"/>
        <end position="116"/>
    </location>
</feature>
<name>A0A1D1US29_RAMVA</name>
<dbReference type="EMBL" id="BDGG01000002">
    <property type="protein sequence ID" value="GAU92509.1"/>
    <property type="molecule type" value="Genomic_DNA"/>
</dbReference>
<proteinExistence type="predicted"/>
<sequence>MDCPRRIFRIGSYENRTDRARLDGLSLRLSAARFYNNNMYLTRYTVQRTKNPIAIAIPTIDLESTGNTPPGLKCYMSTHLGYHRVLRCIRKQDDPEEPFQSMRAIPHQAPQMHSEV</sequence>
<evidence type="ECO:0000313" key="2">
    <source>
        <dbReference type="EMBL" id="GAU92509.1"/>
    </source>
</evidence>
<evidence type="ECO:0000256" key="1">
    <source>
        <dbReference type="SAM" id="MobiDB-lite"/>
    </source>
</evidence>
<protein>
    <submittedName>
        <fullName evidence="2">Uncharacterized protein</fullName>
    </submittedName>
</protein>
<accession>A0A1D1US29</accession>